<feature type="domain" description="HTH gntR-type" evidence="4">
    <location>
        <begin position="9"/>
        <end position="77"/>
    </location>
</feature>
<dbReference type="EMBL" id="JBHSJF010000006">
    <property type="protein sequence ID" value="MFC5068963.1"/>
    <property type="molecule type" value="Genomic_DNA"/>
</dbReference>
<evidence type="ECO:0000256" key="1">
    <source>
        <dbReference type="ARBA" id="ARBA00023015"/>
    </source>
</evidence>
<keyword evidence="2" id="KW-0238">DNA-binding</keyword>
<dbReference type="InterPro" id="IPR000524">
    <property type="entry name" value="Tscrpt_reg_HTH_GntR"/>
</dbReference>
<evidence type="ECO:0000313" key="6">
    <source>
        <dbReference type="Proteomes" id="UP001595796"/>
    </source>
</evidence>
<dbReference type="Gene3D" id="1.20.120.530">
    <property type="entry name" value="GntR ligand-binding domain-like"/>
    <property type="match status" value="1"/>
</dbReference>
<evidence type="ECO:0000313" key="5">
    <source>
        <dbReference type="EMBL" id="MFC5068963.1"/>
    </source>
</evidence>
<dbReference type="PROSITE" id="PS50949">
    <property type="entry name" value="HTH_GNTR"/>
    <property type="match status" value="1"/>
</dbReference>
<keyword evidence="3" id="KW-0804">Transcription</keyword>
<accession>A0ABV9Z216</accession>
<sequence length="231" mass="25676">MSMERVAGTKPAAMVQSYLAEAFASGSYRPGSKLPTERALSEQLGVPRAAVRDALSVFEAQRKVVRIIGSGTYVAEDASVDPPVSGDASPVEIMAARLIFEPRLAMLVVMNATAADFERMEECNRKAEAADDFEEFERWDAALHQAIADATHNRLIIRLYATITSARDQAEWGHLKRRSITAERRDIYRREHREIVSALRARDAKMAEEALTAHLHRVRDNLLGYQPGAAL</sequence>
<dbReference type="RefSeq" id="WP_379771050.1">
    <property type="nucleotide sequence ID" value="NZ_JBHSJF010000006.1"/>
</dbReference>
<dbReference type="Pfam" id="PF00392">
    <property type="entry name" value="GntR"/>
    <property type="match status" value="1"/>
</dbReference>
<organism evidence="5 6">
    <name type="scientific">Flaviflagellibacter deserti</name>
    <dbReference type="NCBI Taxonomy" id="2267266"/>
    <lineage>
        <taxon>Bacteria</taxon>
        <taxon>Pseudomonadati</taxon>
        <taxon>Pseudomonadota</taxon>
        <taxon>Alphaproteobacteria</taxon>
        <taxon>Hyphomicrobiales</taxon>
        <taxon>Flaviflagellibacter</taxon>
    </lineage>
</organism>
<dbReference type="PANTHER" id="PTHR43537">
    <property type="entry name" value="TRANSCRIPTIONAL REGULATOR, GNTR FAMILY"/>
    <property type="match status" value="1"/>
</dbReference>
<dbReference type="PRINTS" id="PR00035">
    <property type="entry name" value="HTHGNTR"/>
</dbReference>
<name>A0ABV9Z216_9HYPH</name>
<dbReference type="Proteomes" id="UP001595796">
    <property type="component" value="Unassembled WGS sequence"/>
</dbReference>
<protein>
    <submittedName>
        <fullName evidence="5">FadR/GntR family transcriptional regulator</fullName>
    </submittedName>
</protein>
<dbReference type="InterPro" id="IPR036388">
    <property type="entry name" value="WH-like_DNA-bd_sf"/>
</dbReference>
<evidence type="ECO:0000256" key="2">
    <source>
        <dbReference type="ARBA" id="ARBA00023125"/>
    </source>
</evidence>
<dbReference type="Gene3D" id="1.10.10.10">
    <property type="entry name" value="Winged helix-like DNA-binding domain superfamily/Winged helix DNA-binding domain"/>
    <property type="match status" value="1"/>
</dbReference>
<dbReference type="InterPro" id="IPR011711">
    <property type="entry name" value="GntR_C"/>
</dbReference>
<dbReference type="InterPro" id="IPR008920">
    <property type="entry name" value="TF_FadR/GntR_C"/>
</dbReference>
<reference evidence="6" key="1">
    <citation type="journal article" date="2019" name="Int. J. Syst. Evol. Microbiol.">
        <title>The Global Catalogue of Microorganisms (GCM) 10K type strain sequencing project: providing services to taxonomists for standard genome sequencing and annotation.</title>
        <authorList>
            <consortium name="The Broad Institute Genomics Platform"/>
            <consortium name="The Broad Institute Genome Sequencing Center for Infectious Disease"/>
            <person name="Wu L."/>
            <person name="Ma J."/>
        </authorList>
    </citation>
    <scope>NUCLEOTIDE SEQUENCE [LARGE SCALE GENOMIC DNA]</scope>
    <source>
        <strain evidence="6">CGMCC 1.16444</strain>
    </source>
</reference>
<proteinExistence type="predicted"/>
<dbReference type="SUPFAM" id="SSF46785">
    <property type="entry name" value="Winged helix' DNA-binding domain"/>
    <property type="match status" value="1"/>
</dbReference>
<comment type="caution">
    <text evidence="5">The sequence shown here is derived from an EMBL/GenBank/DDBJ whole genome shotgun (WGS) entry which is preliminary data.</text>
</comment>
<dbReference type="CDD" id="cd07377">
    <property type="entry name" value="WHTH_GntR"/>
    <property type="match status" value="1"/>
</dbReference>
<dbReference type="PANTHER" id="PTHR43537:SF5">
    <property type="entry name" value="UXU OPERON TRANSCRIPTIONAL REGULATOR"/>
    <property type="match status" value="1"/>
</dbReference>
<gene>
    <name evidence="5" type="ORF">ACFPFW_13180</name>
</gene>
<evidence type="ECO:0000259" key="4">
    <source>
        <dbReference type="PROSITE" id="PS50949"/>
    </source>
</evidence>
<dbReference type="SMART" id="SM00895">
    <property type="entry name" value="FCD"/>
    <property type="match status" value="1"/>
</dbReference>
<keyword evidence="6" id="KW-1185">Reference proteome</keyword>
<dbReference type="SMART" id="SM00345">
    <property type="entry name" value="HTH_GNTR"/>
    <property type="match status" value="1"/>
</dbReference>
<dbReference type="SUPFAM" id="SSF48008">
    <property type="entry name" value="GntR ligand-binding domain-like"/>
    <property type="match status" value="1"/>
</dbReference>
<dbReference type="Pfam" id="PF07729">
    <property type="entry name" value="FCD"/>
    <property type="match status" value="1"/>
</dbReference>
<dbReference type="InterPro" id="IPR036390">
    <property type="entry name" value="WH_DNA-bd_sf"/>
</dbReference>
<evidence type="ECO:0000256" key="3">
    <source>
        <dbReference type="ARBA" id="ARBA00023163"/>
    </source>
</evidence>
<keyword evidence="1" id="KW-0805">Transcription regulation</keyword>